<dbReference type="SUPFAM" id="SSF47446">
    <property type="entry name" value="Signal peptide-binding domain"/>
    <property type="match status" value="1"/>
</dbReference>
<evidence type="ECO:0000256" key="8">
    <source>
        <dbReference type="ARBA" id="ARBA00048027"/>
    </source>
</evidence>
<comment type="catalytic activity">
    <reaction evidence="8 9">
        <text>GTP + H2O = GDP + phosphate + H(+)</text>
        <dbReference type="Rhea" id="RHEA:19669"/>
        <dbReference type="ChEBI" id="CHEBI:15377"/>
        <dbReference type="ChEBI" id="CHEBI:15378"/>
        <dbReference type="ChEBI" id="CHEBI:37565"/>
        <dbReference type="ChEBI" id="CHEBI:43474"/>
        <dbReference type="ChEBI" id="CHEBI:58189"/>
        <dbReference type="EC" id="3.6.5.4"/>
    </reaction>
</comment>
<keyword evidence="6 9" id="KW-0733">Signal recognition particle</keyword>
<dbReference type="InterPro" id="IPR013822">
    <property type="entry name" value="Signal_recog_particl_SRP54_hlx"/>
</dbReference>
<dbReference type="RefSeq" id="WP_167660983.1">
    <property type="nucleotide sequence ID" value="NZ_BMCQ01000001.1"/>
</dbReference>
<dbReference type="PANTHER" id="PTHR11564:SF5">
    <property type="entry name" value="SIGNAL RECOGNITION PARTICLE SUBUNIT SRP54"/>
    <property type="match status" value="1"/>
</dbReference>
<comment type="similarity">
    <text evidence="1 9">Belongs to the GTP-binding SRP family. SRP54 subfamily.</text>
</comment>
<dbReference type="Pfam" id="PF02881">
    <property type="entry name" value="SRP54_N"/>
    <property type="match status" value="1"/>
</dbReference>
<keyword evidence="4 9" id="KW-0694">RNA-binding</keyword>
<comment type="caution">
    <text evidence="11">The sequence shown here is derived from an EMBL/GenBank/DDBJ whole genome shotgun (WGS) entry which is preliminary data.</text>
</comment>
<comment type="subunit">
    <text evidence="9">Part of the signal recognition particle protein translocation system, which is composed of SRP and FtsY. SRP is a ribonucleoprotein composed of Ffh and a 4.5S RNA molecule.</text>
</comment>
<dbReference type="InterPro" id="IPR042101">
    <property type="entry name" value="SRP54_N_sf"/>
</dbReference>
<dbReference type="SMART" id="SM00382">
    <property type="entry name" value="AAA"/>
    <property type="match status" value="1"/>
</dbReference>
<dbReference type="EMBL" id="JAATIZ010000002">
    <property type="protein sequence ID" value="NJB64858.1"/>
    <property type="molecule type" value="Genomic_DNA"/>
</dbReference>
<dbReference type="SMART" id="SM00963">
    <property type="entry name" value="SRP54_N"/>
    <property type="match status" value="1"/>
</dbReference>
<dbReference type="InterPro" id="IPR003593">
    <property type="entry name" value="AAA+_ATPase"/>
</dbReference>
<name>A0ABX0WNK5_9BURK</name>
<proteinExistence type="inferred from homology"/>
<feature type="binding site" evidence="9">
    <location>
        <begin position="203"/>
        <end position="207"/>
    </location>
    <ligand>
        <name>GTP</name>
        <dbReference type="ChEBI" id="CHEBI:37565"/>
    </ligand>
</feature>
<sequence length="501" mass="53478">MFENLTQRMSRVVKTMRGQARLTEANTQEMLREVRMALLEADVSLPVVREFIAKVKEQALGQEVADSLNPGQTLVGLVHKELTDLMGADLGEQASELSLATQPPAVILMAGLQGAGKTTTTGKLAKWLAEGGHTQSGRKTGKKKVLVVSADVYRPAAIDQLETVAGQVGVDFLPSSATEKPQDIATRAVDHARRHHYDVLIVDTAGRLGIDEAMMQEIRLLYDTVNPIETLFVVDAMQGQDAVNVAKAFAEALPLTGVVLTKLDGDARGGAALSVRHITGKPLKFVGISEKLDGLEPFHPERMAQRILGMGDIVSLVEQAQRNIDIAEAEKMAKKIKAGDRFDLNDFKDQLQQVKKMGDMGSLLKKLPAQFAAAADQIQGGEAEKQMARTEGIINAMTPAEREKPEIIKASRKRRIALGSGVPVQEVNQLLKQFEQMQGMMKKMKGGGMAKMMRALGGMGGGGMGGGMPGLGGMMGGLGGMLGGGGGVRGGGGKGKGRRRR</sequence>
<dbReference type="PANTHER" id="PTHR11564">
    <property type="entry name" value="SIGNAL RECOGNITION PARTICLE 54K PROTEIN SRP54"/>
    <property type="match status" value="1"/>
</dbReference>
<gene>
    <name evidence="9" type="primary">ffh</name>
    <name evidence="11" type="ORF">GGR41_001087</name>
</gene>
<dbReference type="InterPro" id="IPR027417">
    <property type="entry name" value="P-loop_NTPase"/>
</dbReference>
<dbReference type="Gene3D" id="3.40.50.300">
    <property type="entry name" value="P-loop containing nucleotide triphosphate hydrolases"/>
    <property type="match status" value="1"/>
</dbReference>
<dbReference type="SMART" id="SM00962">
    <property type="entry name" value="SRP54"/>
    <property type="match status" value="1"/>
</dbReference>
<accession>A0ABX0WNK5</accession>
<dbReference type="InterPro" id="IPR004125">
    <property type="entry name" value="Signal_recog_particle_SRP54_M"/>
</dbReference>
<keyword evidence="7 9" id="KW-0687">Ribonucleoprotein</keyword>
<keyword evidence="5 9" id="KW-0342">GTP-binding</keyword>
<evidence type="ECO:0000256" key="2">
    <source>
        <dbReference type="ARBA" id="ARBA00022741"/>
    </source>
</evidence>
<dbReference type="Gene3D" id="1.10.260.30">
    <property type="entry name" value="Signal recognition particle, SRP54 subunit, M-domain"/>
    <property type="match status" value="1"/>
</dbReference>
<reference evidence="11 12" key="1">
    <citation type="submission" date="2020-03" db="EMBL/GenBank/DDBJ databases">
        <title>Genomic Encyclopedia of Type Strains, Phase IV (KMG-IV): sequencing the most valuable type-strain genomes for metagenomic binning, comparative biology and taxonomic classification.</title>
        <authorList>
            <person name="Goeker M."/>
        </authorList>
    </citation>
    <scope>NUCLEOTIDE SEQUENCE [LARGE SCALE GENOMIC DNA]</scope>
    <source>
        <strain evidence="11 12">DSM 26613</strain>
    </source>
</reference>
<dbReference type="Pfam" id="PF00448">
    <property type="entry name" value="SRP54"/>
    <property type="match status" value="1"/>
</dbReference>
<feature type="binding site" evidence="9">
    <location>
        <begin position="261"/>
        <end position="264"/>
    </location>
    <ligand>
        <name>GTP</name>
        <dbReference type="ChEBI" id="CHEBI:37565"/>
    </ligand>
</feature>
<dbReference type="InterPro" id="IPR036891">
    <property type="entry name" value="Signal_recog_part_SRP54_M_sf"/>
</dbReference>
<protein>
    <recommendedName>
        <fullName evidence="9">Signal recognition particle protein</fullName>
        <ecNumber evidence="9">3.6.5.4</ecNumber>
    </recommendedName>
    <alternativeName>
        <fullName evidence="9">Fifty-four homolog</fullName>
    </alternativeName>
</protein>
<dbReference type="InterPro" id="IPR022941">
    <property type="entry name" value="SRP54"/>
</dbReference>
<keyword evidence="2 9" id="KW-0547">Nucleotide-binding</keyword>
<evidence type="ECO:0000259" key="10">
    <source>
        <dbReference type="PROSITE" id="PS00300"/>
    </source>
</evidence>
<organism evidence="11 12">
    <name type="scientific">Paenalcaligenes hominis</name>
    <dbReference type="NCBI Taxonomy" id="643674"/>
    <lineage>
        <taxon>Bacteria</taxon>
        <taxon>Pseudomonadati</taxon>
        <taxon>Pseudomonadota</taxon>
        <taxon>Betaproteobacteria</taxon>
        <taxon>Burkholderiales</taxon>
        <taxon>Alcaligenaceae</taxon>
        <taxon>Paenalcaligenes</taxon>
    </lineage>
</organism>
<dbReference type="EC" id="3.6.5.4" evidence="9"/>
<dbReference type="CDD" id="cd18539">
    <property type="entry name" value="SRP_G"/>
    <property type="match status" value="1"/>
</dbReference>
<dbReference type="InterPro" id="IPR004780">
    <property type="entry name" value="SRP"/>
</dbReference>
<evidence type="ECO:0000313" key="12">
    <source>
        <dbReference type="Proteomes" id="UP000783934"/>
    </source>
</evidence>
<evidence type="ECO:0000256" key="3">
    <source>
        <dbReference type="ARBA" id="ARBA00022801"/>
    </source>
</evidence>
<dbReference type="HAMAP" id="MF_00306">
    <property type="entry name" value="SRP54"/>
    <property type="match status" value="1"/>
</dbReference>
<comment type="domain">
    <text evidence="9">Composed of three domains: the N-terminal N domain, which is responsible for interactions with the ribosome, the central G domain, which binds GTP, and the C-terminal M domain, which binds the RNA and the signal sequence of the RNC.</text>
</comment>
<comment type="function">
    <text evidence="9">Involved in targeting and insertion of nascent membrane proteins into the cytoplasmic membrane. Binds to the hydrophobic signal sequence of the ribosome-nascent chain (RNC) as it emerges from the ribosomes. The SRP-RNC complex is then targeted to the cytoplasmic membrane where it interacts with the SRP receptor FtsY. Interaction with FtsY leads to the transfer of the RNC complex to the Sec translocase for insertion into the membrane, the hydrolysis of GTP by both Ffh and FtsY, and the dissociation of the SRP-FtsY complex into the individual components.</text>
</comment>
<dbReference type="PROSITE" id="PS00300">
    <property type="entry name" value="SRP54"/>
    <property type="match status" value="1"/>
</dbReference>
<dbReference type="Pfam" id="PF02978">
    <property type="entry name" value="SRP_SPB"/>
    <property type="match status" value="1"/>
</dbReference>
<dbReference type="Gene3D" id="1.20.120.140">
    <property type="entry name" value="Signal recognition particle SRP54, nucleotide-binding domain"/>
    <property type="match status" value="1"/>
</dbReference>
<feature type="binding site" evidence="9">
    <location>
        <begin position="111"/>
        <end position="118"/>
    </location>
    <ligand>
        <name>GTP</name>
        <dbReference type="ChEBI" id="CHEBI:37565"/>
    </ligand>
</feature>
<feature type="domain" description="SRP54-type proteins GTP-binding" evidence="10">
    <location>
        <begin position="282"/>
        <end position="295"/>
    </location>
</feature>
<evidence type="ECO:0000256" key="7">
    <source>
        <dbReference type="ARBA" id="ARBA00023274"/>
    </source>
</evidence>
<dbReference type="Proteomes" id="UP000783934">
    <property type="component" value="Unassembled WGS sequence"/>
</dbReference>
<dbReference type="SUPFAM" id="SSF52540">
    <property type="entry name" value="P-loop containing nucleoside triphosphate hydrolases"/>
    <property type="match status" value="1"/>
</dbReference>
<dbReference type="NCBIfam" id="TIGR00959">
    <property type="entry name" value="ffh"/>
    <property type="match status" value="1"/>
</dbReference>
<keyword evidence="3 9" id="KW-0378">Hydrolase</keyword>
<keyword evidence="9" id="KW-0963">Cytoplasm</keyword>
<evidence type="ECO:0000256" key="1">
    <source>
        <dbReference type="ARBA" id="ARBA00005450"/>
    </source>
</evidence>
<comment type="subcellular location">
    <subcellularLocation>
        <location evidence="9">Cytoplasm</location>
    </subcellularLocation>
    <text evidence="9">The SRP-RNC complex is targeted to the cytoplasmic membrane.</text>
</comment>
<evidence type="ECO:0000256" key="4">
    <source>
        <dbReference type="ARBA" id="ARBA00022884"/>
    </source>
</evidence>
<evidence type="ECO:0000256" key="5">
    <source>
        <dbReference type="ARBA" id="ARBA00023134"/>
    </source>
</evidence>
<keyword evidence="12" id="KW-1185">Reference proteome</keyword>
<evidence type="ECO:0000256" key="9">
    <source>
        <dbReference type="HAMAP-Rule" id="MF_00306"/>
    </source>
</evidence>
<dbReference type="InterPro" id="IPR000897">
    <property type="entry name" value="SRP54_GTPase_dom"/>
</dbReference>
<evidence type="ECO:0000313" key="11">
    <source>
        <dbReference type="EMBL" id="NJB64858.1"/>
    </source>
</evidence>
<evidence type="ECO:0000256" key="6">
    <source>
        <dbReference type="ARBA" id="ARBA00023135"/>
    </source>
</evidence>